<protein>
    <submittedName>
        <fullName evidence="2">Uncharacterized protein</fullName>
    </submittedName>
</protein>
<dbReference type="Proteomes" id="UP000008021">
    <property type="component" value="Chromosome 3"/>
</dbReference>
<proteinExistence type="predicted"/>
<sequence>MATPSCRTSAVRLPPRSTPEIRQPAVLVRKPVVLVAGGGEEWMQEQDGLLCMRGWLMAVATLFAAMAFQAALQPPGWMPRPGDWFAADPSSSAVTMDQTGKGDAVPDRQHLHLRHVARRGRRQRRWRWMRVEEGHREADHQHDDGRRAVRRGDVRVLRRRRLPAHGPFVGTVVAAVTFVLVRCNLALPFRGGDAGHGCSWVARL</sequence>
<keyword evidence="1" id="KW-0472">Membrane</keyword>
<evidence type="ECO:0000313" key="3">
    <source>
        <dbReference type="Proteomes" id="UP000008021"/>
    </source>
</evidence>
<dbReference type="AlphaFoldDB" id="A0A0E0D3Q8"/>
<dbReference type="HOGENOM" id="CLU_1345104_0_0_1"/>
<evidence type="ECO:0000313" key="2">
    <source>
        <dbReference type="EnsemblPlants" id="OMERI03G23630.1"/>
    </source>
</evidence>
<reference evidence="2" key="2">
    <citation type="submission" date="2018-05" db="EMBL/GenBank/DDBJ databases">
        <title>OmerRS3 (Oryza meridionalis Reference Sequence Version 3).</title>
        <authorList>
            <person name="Zhang J."/>
            <person name="Kudrna D."/>
            <person name="Lee S."/>
            <person name="Talag J."/>
            <person name="Welchert J."/>
            <person name="Wing R.A."/>
        </authorList>
    </citation>
    <scope>NUCLEOTIDE SEQUENCE [LARGE SCALE GENOMIC DNA]</scope>
    <source>
        <strain evidence="2">cv. OR44</strain>
    </source>
</reference>
<feature type="transmembrane region" description="Helical" evidence="1">
    <location>
        <begin position="52"/>
        <end position="72"/>
    </location>
</feature>
<keyword evidence="3" id="KW-1185">Reference proteome</keyword>
<dbReference type="Gramene" id="OMERI03G23630.1">
    <property type="protein sequence ID" value="OMERI03G23630.1"/>
    <property type="gene ID" value="OMERI03G23630"/>
</dbReference>
<evidence type="ECO:0000256" key="1">
    <source>
        <dbReference type="SAM" id="Phobius"/>
    </source>
</evidence>
<name>A0A0E0D3Q8_9ORYZ</name>
<dbReference type="EnsemblPlants" id="OMERI03G23630.1">
    <property type="protein sequence ID" value="OMERI03G23630.1"/>
    <property type="gene ID" value="OMERI03G23630"/>
</dbReference>
<keyword evidence="1" id="KW-0812">Transmembrane</keyword>
<accession>A0A0E0D3Q8</accession>
<organism evidence="2">
    <name type="scientific">Oryza meridionalis</name>
    <dbReference type="NCBI Taxonomy" id="40149"/>
    <lineage>
        <taxon>Eukaryota</taxon>
        <taxon>Viridiplantae</taxon>
        <taxon>Streptophyta</taxon>
        <taxon>Embryophyta</taxon>
        <taxon>Tracheophyta</taxon>
        <taxon>Spermatophyta</taxon>
        <taxon>Magnoliopsida</taxon>
        <taxon>Liliopsida</taxon>
        <taxon>Poales</taxon>
        <taxon>Poaceae</taxon>
        <taxon>BOP clade</taxon>
        <taxon>Oryzoideae</taxon>
        <taxon>Oryzeae</taxon>
        <taxon>Oryzinae</taxon>
        <taxon>Oryza</taxon>
    </lineage>
</organism>
<keyword evidence="1" id="KW-1133">Transmembrane helix</keyword>
<reference evidence="2" key="1">
    <citation type="submission" date="2015-04" db="UniProtKB">
        <authorList>
            <consortium name="EnsemblPlants"/>
        </authorList>
    </citation>
    <scope>IDENTIFICATION</scope>
</reference>